<keyword evidence="3" id="KW-1185">Reference proteome</keyword>
<sequence length="478" mass="55182">MDSTPDFMRVFTLWANNRPYDLDGPTFSRMSKKCGKLMQQGQTQGVLVRRVRNDTITAFVAACQLQPFKVTRNSAFELLDIAYEWEVATLIKFVNDYVSSKGISRPHDVDCIAELLKHCNKKNYAESDIIAVSNIVNTALADPRLPQVPPEMDFRILLAADQRSIDQQLLLDFVITLFNENAQAAAPLISLIDFSRLTHDQSEGIFQCPEIHEENVNFFISWALSSLRAKADRERAQADARHFAEISTMRELVQKAQINAINKVKAEHAEREKVVRNRIESQNKEIEELLNITKQQANQLKTKEEEHEKRLKKLSDMIEKMTIQAKDFDEQIKHMPEIIKQEVTDEITPIRESITNDINDANDHNTDELHKIKDYFDQPLEDAQERTESIQAEADIRSNRLFDENSILLDNKAALAVKMLKDKFRGEKHIREKENKFGIFERRNGLWGVTVKQAKEAEQQIVELIKRMNELCPLDGYD</sequence>
<dbReference type="GeneID" id="94839654"/>
<keyword evidence="1" id="KW-0175">Coiled coil</keyword>
<feature type="coiled-coil region" evidence="1">
    <location>
        <begin position="272"/>
        <end position="331"/>
    </location>
</feature>
<comment type="caution">
    <text evidence="2">The sequence shown here is derived from an EMBL/GenBank/DDBJ whole genome shotgun (WGS) entry which is preliminary data.</text>
</comment>
<dbReference type="RefSeq" id="XP_068358899.1">
    <property type="nucleotide sequence ID" value="XM_068504950.1"/>
</dbReference>
<protein>
    <submittedName>
        <fullName evidence="2">Uncharacterized protein</fullName>
    </submittedName>
</protein>
<evidence type="ECO:0000313" key="3">
    <source>
        <dbReference type="Proteomes" id="UP000179807"/>
    </source>
</evidence>
<name>A0A1J4K3K4_9EUKA</name>
<dbReference type="VEuPathDB" id="TrichDB:TRFO_26443"/>
<dbReference type="EMBL" id="MLAK01000747">
    <property type="protein sequence ID" value="OHT05763.1"/>
    <property type="molecule type" value="Genomic_DNA"/>
</dbReference>
<dbReference type="AlphaFoldDB" id="A0A1J4K3K4"/>
<reference evidence="2" key="1">
    <citation type="submission" date="2016-10" db="EMBL/GenBank/DDBJ databases">
        <authorList>
            <person name="Benchimol M."/>
            <person name="Almeida L.G."/>
            <person name="Vasconcelos A.T."/>
            <person name="Perreira-Neves A."/>
            <person name="Rosa I.A."/>
            <person name="Tasca T."/>
            <person name="Bogo M.R."/>
            <person name="de Souza W."/>
        </authorList>
    </citation>
    <scope>NUCLEOTIDE SEQUENCE [LARGE SCALE GENOMIC DNA]</scope>
    <source>
        <strain evidence="2">K</strain>
    </source>
</reference>
<dbReference type="Proteomes" id="UP000179807">
    <property type="component" value="Unassembled WGS sequence"/>
</dbReference>
<organism evidence="2 3">
    <name type="scientific">Tritrichomonas foetus</name>
    <dbReference type="NCBI Taxonomy" id="1144522"/>
    <lineage>
        <taxon>Eukaryota</taxon>
        <taxon>Metamonada</taxon>
        <taxon>Parabasalia</taxon>
        <taxon>Tritrichomonadida</taxon>
        <taxon>Tritrichomonadidae</taxon>
        <taxon>Tritrichomonas</taxon>
    </lineage>
</organism>
<evidence type="ECO:0000313" key="2">
    <source>
        <dbReference type="EMBL" id="OHT05763.1"/>
    </source>
</evidence>
<gene>
    <name evidence="2" type="ORF">TRFO_26443</name>
</gene>
<evidence type="ECO:0000256" key="1">
    <source>
        <dbReference type="SAM" id="Coils"/>
    </source>
</evidence>
<accession>A0A1J4K3K4</accession>
<proteinExistence type="predicted"/>